<dbReference type="PROSITE" id="PS51186">
    <property type="entry name" value="GNAT"/>
    <property type="match status" value="1"/>
</dbReference>
<reference evidence="4" key="1">
    <citation type="submission" date="2020-10" db="EMBL/GenBank/DDBJ databases">
        <authorList>
            <person name="Gilroy R."/>
        </authorList>
    </citation>
    <scope>NUCLEOTIDE SEQUENCE</scope>
    <source>
        <strain evidence="4">CHK195-11698</strain>
    </source>
</reference>
<organism evidence="4 5">
    <name type="scientific">Candidatus Fimiplasma intestinipullorum</name>
    <dbReference type="NCBI Taxonomy" id="2840825"/>
    <lineage>
        <taxon>Bacteria</taxon>
        <taxon>Bacillati</taxon>
        <taxon>Bacillota</taxon>
        <taxon>Clostridia</taxon>
        <taxon>Eubacteriales</taxon>
        <taxon>Candidatus Fimiplasma</taxon>
    </lineage>
</organism>
<keyword evidence="1" id="KW-0808">Transferase</keyword>
<evidence type="ECO:0000313" key="5">
    <source>
        <dbReference type="Proteomes" id="UP000824175"/>
    </source>
</evidence>
<dbReference type="Proteomes" id="UP000824175">
    <property type="component" value="Unassembled WGS sequence"/>
</dbReference>
<proteinExistence type="predicted"/>
<dbReference type="GO" id="GO:0008080">
    <property type="term" value="F:N-acetyltransferase activity"/>
    <property type="evidence" value="ECO:0007669"/>
    <property type="project" value="UniProtKB-ARBA"/>
</dbReference>
<dbReference type="PANTHER" id="PTHR10908:SF0">
    <property type="entry name" value="SEROTONIN N-ACETYLTRANSFERASE"/>
    <property type="match status" value="1"/>
</dbReference>
<reference evidence="4" key="2">
    <citation type="journal article" date="2021" name="PeerJ">
        <title>Extensive microbial diversity within the chicken gut microbiome revealed by metagenomics and culture.</title>
        <authorList>
            <person name="Gilroy R."/>
            <person name="Ravi A."/>
            <person name="Getino M."/>
            <person name="Pursley I."/>
            <person name="Horton D.L."/>
            <person name="Alikhan N.F."/>
            <person name="Baker D."/>
            <person name="Gharbi K."/>
            <person name="Hall N."/>
            <person name="Watson M."/>
            <person name="Adriaenssens E.M."/>
            <person name="Foster-Nyarko E."/>
            <person name="Jarju S."/>
            <person name="Secka A."/>
            <person name="Antonio M."/>
            <person name="Oren A."/>
            <person name="Chaudhuri R.R."/>
            <person name="La Ragione R."/>
            <person name="Hildebrand F."/>
            <person name="Pallen M.J."/>
        </authorList>
    </citation>
    <scope>NUCLEOTIDE SEQUENCE</scope>
    <source>
        <strain evidence="4">CHK195-11698</strain>
    </source>
</reference>
<evidence type="ECO:0000256" key="1">
    <source>
        <dbReference type="ARBA" id="ARBA00022679"/>
    </source>
</evidence>
<dbReference type="InterPro" id="IPR051635">
    <property type="entry name" value="SNAT-like"/>
</dbReference>
<feature type="domain" description="N-acetyltransferase" evidence="3">
    <location>
        <begin position="2"/>
        <end position="160"/>
    </location>
</feature>
<dbReference type="InterPro" id="IPR000182">
    <property type="entry name" value="GNAT_dom"/>
</dbReference>
<dbReference type="AlphaFoldDB" id="A0A9D1HLX3"/>
<name>A0A9D1HLX3_9FIRM</name>
<evidence type="ECO:0000313" key="4">
    <source>
        <dbReference type="EMBL" id="HIU13100.1"/>
    </source>
</evidence>
<gene>
    <name evidence="4" type="ORF">IAD15_03415</name>
</gene>
<dbReference type="EMBL" id="DVMJ01000023">
    <property type="protein sequence ID" value="HIU13100.1"/>
    <property type="molecule type" value="Genomic_DNA"/>
</dbReference>
<sequence length="162" mass="18255">MIQLRHANAKDVKAISELEALCFPAAEACTKEGFAKRIDVFGEHFILLEEDGKLIGMINGMVTDQPTITDDLYEEASKHDPNGRYQSVFGLEVHPDYQHQGYAKLLMEAMLEQAKKEKRSGCILTCKAHLVTFYEQFGYQNQGISASTHGNACWYDMFLDLA</sequence>
<dbReference type="Gene3D" id="3.40.630.30">
    <property type="match status" value="1"/>
</dbReference>
<dbReference type="PANTHER" id="PTHR10908">
    <property type="entry name" value="SEROTONIN N-ACETYLTRANSFERASE"/>
    <property type="match status" value="1"/>
</dbReference>
<evidence type="ECO:0000256" key="2">
    <source>
        <dbReference type="ARBA" id="ARBA00023315"/>
    </source>
</evidence>
<dbReference type="CDD" id="cd04301">
    <property type="entry name" value="NAT_SF"/>
    <property type="match status" value="1"/>
</dbReference>
<accession>A0A9D1HLX3</accession>
<dbReference type="SUPFAM" id="SSF55729">
    <property type="entry name" value="Acyl-CoA N-acyltransferases (Nat)"/>
    <property type="match status" value="1"/>
</dbReference>
<dbReference type="InterPro" id="IPR016181">
    <property type="entry name" value="Acyl_CoA_acyltransferase"/>
</dbReference>
<comment type="caution">
    <text evidence="4">The sequence shown here is derived from an EMBL/GenBank/DDBJ whole genome shotgun (WGS) entry which is preliminary data.</text>
</comment>
<protein>
    <submittedName>
        <fullName evidence="4">GNAT family N-acetyltransferase</fullName>
    </submittedName>
</protein>
<evidence type="ECO:0000259" key="3">
    <source>
        <dbReference type="PROSITE" id="PS51186"/>
    </source>
</evidence>
<dbReference type="Pfam" id="PF00583">
    <property type="entry name" value="Acetyltransf_1"/>
    <property type="match status" value="1"/>
</dbReference>
<keyword evidence="2" id="KW-0012">Acyltransferase</keyword>